<dbReference type="InterPro" id="IPR027304">
    <property type="entry name" value="Trigger_fact/SurA_dom_sf"/>
</dbReference>
<dbReference type="EC" id="5.2.1.8" evidence="3"/>
<keyword evidence="1" id="KW-0697">Rotamase</keyword>
<dbReference type="PANTHER" id="PTHR47245">
    <property type="entry name" value="PEPTIDYLPROLYL ISOMERASE"/>
    <property type="match status" value="1"/>
</dbReference>
<dbReference type="SUPFAM" id="SSF54534">
    <property type="entry name" value="FKBP-like"/>
    <property type="match status" value="1"/>
</dbReference>
<protein>
    <submittedName>
        <fullName evidence="3">Probable peptidyl-prolyl cis-trans isomerase</fullName>
        <ecNumber evidence="3">5.2.1.8</ecNumber>
    </submittedName>
</protein>
<dbReference type="Gene3D" id="1.10.4030.10">
    <property type="entry name" value="Porin chaperone SurA, peptide-binding domain"/>
    <property type="match status" value="1"/>
</dbReference>
<dbReference type="InterPro" id="IPR023058">
    <property type="entry name" value="PPIase_PpiC_CS"/>
</dbReference>
<dbReference type="PROSITE" id="PS01096">
    <property type="entry name" value="PPIC_PPIASE_1"/>
    <property type="match status" value="1"/>
</dbReference>
<evidence type="ECO:0000313" key="4">
    <source>
        <dbReference type="Proteomes" id="UP000000592"/>
    </source>
</evidence>
<dbReference type="EMBL" id="AE017221">
    <property type="protein sequence ID" value="AAS80581.1"/>
    <property type="molecule type" value="Genomic_DNA"/>
</dbReference>
<sequence length="337" mass="37331">MNHTGGLGVGSPRAARRMRSFTRSMLAWGMRAFLLALTLLLVPMALAQGEVVAQVGPEAITREAFELRYGLFVRSALAQLGLPDTEEARALLAAYRPAFLEALAREKALLQRARKEGLYPDPAAVEARVHALKEAFPEEEALEEALRQAGVPGLEAYRRLVAEAMALEALEARYRSRLAVSRAALKALWLLSPEYRHPTLYCARHLLVPTREEAEEARLRLARGEAFAEVARAVSQDPGSKEEGGDLGCAPEGTYVPAFEEALVRLRPGEVSGPVRTEFGYHLILLERVVPPGRYPLEEAAPLLEKEVADRAWERLEEALVRAVPVRLYPERLEAEE</sequence>
<dbReference type="InterPro" id="IPR000297">
    <property type="entry name" value="PPIase_PpiC"/>
</dbReference>
<dbReference type="Pfam" id="PF00639">
    <property type="entry name" value="Rotamase"/>
    <property type="match status" value="1"/>
</dbReference>
<proteinExistence type="predicted"/>
<dbReference type="GO" id="GO:0003755">
    <property type="term" value="F:peptidyl-prolyl cis-trans isomerase activity"/>
    <property type="evidence" value="ECO:0007669"/>
    <property type="project" value="UniProtKB-KW"/>
</dbReference>
<accession>Q72L30</accession>
<dbReference type="PANTHER" id="PTHR47245:SF2">
    <property type="entry name" value="PEPTIDYL-PROLYL CIS-TRANS ISOMERASE HP_0175-RELATED"/>
    <property type="match status" value="1"/>
</dbReference>
<dbReference type="Proteomes" id="UP000000592">
    <property type="component" value="Chromosome"/>
</dbReference>
<dbReference type="eggNOG" id="COG0760">
    <property type="taxonomic scope" value="Bacteria"/>
</dbReference>
<feature type="domain" description="PpiC" evidence="2">
    <location>
        <begin position="198"/>
        <end position="288"/>
    </location>
</feature>
<organism evidence="3 4">
    <name type="scientific">Thermus thermophilus (strain ATCC BAA-163 / DSM 7039 / HB27)</name>
    <dbReference type="NCBI Taxonomy" id="262724"/>
    <lineage>
        <taxon>Bacteria</taxon>
        <taxon>Thermotogati</taxon>
        <taxon>Deinococcota</taxon>
        <taxon>Deinococci</taxon>
        <taxon>Thermales</taxon>
        <taxon>Thermaceae</taxon>
        <taxon>Thermus</taxon>
    </lineage>
</organism>
<dbReference type="HOGENOM" id="CLU_034646_5_3_0"/>
<dbReference type="Gene3D" id="3.10.50.40">
    <property type="match status" value="1"/>
</dbReference>
<reference evidence="3 4" key="1">
    <citation type="journal article" date="2004" name="Nat. Biotechnol.">
        <title>The genome sequence of the extreme thermophile Thermus thermophilus.</title>
        <authorList>
            <person name="Henne A."/>
            <person name="Brueggemann H."/>
            <person name="Raasch C."/>
            <person name="Wiezer A."/>
            <person name="Hartsch T."/>
            <person name="Liesegang H."/>
            <person name="Johann A."/>
            <person name="Lienard T."/>
            <person name="Gohl O."/>
            <person name="Martinez-Arias R."/>
            <person name="Jacobi C."/>
            <person name="Starkuviene V."/>
            <person name="Schlenczeck S."/>
            <person name="Dencker S."/>
            <person name="Huber R."/>
            <person name="Klenk H.-P."/>
            <person name="Overbeek R."/>
            <person name="Kramer W."/>
            <person name="Merkl R."/>
            <person name="Gottschalk G."/>
            <person name="Fritz H.-J."/>
        </authorList>
    </citation>
    <scope>NUCLEOTIDE SEQUENCE [LARGE SCALE GENOMIC DNA]</scope>
    <source>
        <strain evidence="4">ATCC BAA-163 / DSM 7039 / HB27</strain>
    </source>
</reference>
<dbReference type="InterPro" id="IPR050245">
    <property type="entry name" value="PrsA_foldase"/>
</dbReference>
<dbReference type="KEGG" id="tth:TT_C0233"/>
<dbReference type="InterPro" id="IPR046357">
    <property type="entry name" value="PPIase_dom_sf"/>
</dbReference>
<keyword evidence="1 3" id="KW-0413">Isomerase</keyword>
<evidence type="ECO:0000259" key="2">
    <source>
        <dbReference type="PROSITE" id="PS50198"/>
    </source>
</evidence>
<dbReference type="AlphaFoldDB" id="Q72L30"/>
<dbReference type="PROSITE" id="PS50198">
    <property type="entry name" value="PPIC_PPIASE_2"/>
    <property type="match status" value="1"/>
</dbReference>
<dbReference type="Pfam" id="PF13624">
    <property type="entry name" value="SurA_N_3"/>
    <property type="match status" value="1"/>
</dbReference>
<evidence type="ECO:0000313" key="3">
    <source>
        <dbReference type="EMBL" id="AAS80581.1"/>
    </source>
</evidence>
<name>Q72L30_THET2</name>
<dbReference type="SUPFAM" id="SSF109998">
    <property type="entry name" value="Triger factor/SurA peptide-binding domain-like"/>
    <property type="match status" value="1"/>
</dbReference>
<evidence type="ECO:0000256" key="1">
    <source>
        <dbReference type="PROSITE-ProRule" id="PRU00278"/>
    </source>
</evidence>
<dbReference type="OrthoDB" id="14196at2"/>
<gene>
    <name evidence="3" type="ordered locus">TT_C0233</name>
</gene>